<accession>A0A7W6WFX0</accession>
<evidence type="ECO:0000313" key="1">
    <source>
        <dbReference type="EMBL" id="MBB4276681.1"/>
    </source>
</evidence>
<proteinExistence type="predicted"/>
<reference evidence="1 2" key="1">
    <citation type="submission" date="2020-08" db="EMBL/GenBank/DDBJ databases">
        <title>Genomic Encyclopedia of Type Strains, Phase IV (KMG-V): Genome sequencing to study the core and pangenomes of soil and plant-associated prokaryotes.</title>
        <authorList>
            <person name="Whitman W."/>
        </authorList>
    </citation>
    <scope>NUCLEOTIDE SEQUENCE [LARGE SCALE GENOMIC DNA]</scope>
    <source>
        <strain evidence="1 2">SEMIA 402</strain>
    </source>
</reference>
<comment type="caution">
    <text evidence="1">The sequence shown here is derived from an EMBL/GenBank/DDBJ whole genome shotgun (WGS) entry which is preliminary data.</text>
</comment>
<evidence type="ECO:0000313" key="2">
    <source>
        <dbReference type="Proteomes" id="UP000533641"/>
    </source>
</evidence>
<gene>
    <name evidence="1" type="ORF">GGE12_004478</name>
</gene>
<dbReference type="Proteomes" id="UP000533641">
    <property type="component" value="Unassembled WGS sequence"/>
</dbReference>
<name>A0A7W6WFX0_9HYPH</name>
<sequence>MQSNVTTLEVSRYICAADELGRQSGLHITMGDNFEEYVRITSRLPGKSPTTPHFRPDCSDLPPGKAFWIIGRDREGRVVHVQAMRLDDLSNTNLAEHLGSLRACFADPDLQAGPRSSCSCYAPTARSITGLVAYHGDIWLREDFRGRDLASFIGRIAFGLAWVKWSPDFIYALVAGWNIEKGIVDRYGYLHREPHGSVLRLPAQAIDDDEWLVWLTRDELSKTLSRTSEIAGGGWRDHVGDSRLSHDDRQ</sequence>
<dbReference type="AlphaFoldDB" id="A0A7W6WFX0"/>
<organism evidence="1 2">
    <name type="scientific">Rhizobium mongolense</name>
    <dbReference type="NCBI Taxonomy" id="57676"/>
    <lineage>
        <taxon>Bacteria</taxon>
        <taxon>Pseudomonadati</taxon>
        <taxon>Pseudomonadota</taxon>
        <taxon>Alphaproteobacteria</taxon>
        <taxon>Hyphomicrobiales</taxon>
        <taxon>Rhizobiaceae</taxon>
        <taxon>Rhizobium/Agrobacterium group</taxon>
        <taxon>Rhizobium</taxon>
    </lineage>
</organism>
<dbReference type="EMBL" id="JACIGM010000009">
    <property type="protein sequence ID" value="MBB4276681.1"/>
    <property type="molecule type" value="Genomic_DNA"/>
</dbReference>
<protein>
    <submittedName>
        <fullName evidence="1">Uncharacterized protein</fullName>
    </submittedName>
</protein>
<dbReference type="RefSeq" id="WP_246778617.1">
    <property type="nucleotide sequence ID" value="NZ_JACIGM010000009.1"/>
</dbReference>